<dbReference type="PANTHER" id="PTHR43124">
    <property type="entry name" value="PURINE EFFLUX PUMP PBUE"/>
    <property type="match status" value="1"/>
</dbReference>
<keyword evidence="3 6" id="KW-0812">Transmembrane</keyword>
<dbReference type="Pfam" id="PF07690">
    <property type="entry name" value="MFS_1"/>
    <property type="match status" value="1"/>
</dbReference>
<keyword evidence="2" id="KW-1003">Cell membrane</keyword>
<accession>A0A1I3GAU6</accession>
<dbReference type="InterPro" id="IPR036259">
    <property type="entry name" value="MFS_trans_sf"/>
</dbReference>
<keyword evidence="4 6" id="KW-1133">Transmembrane helix</keyword>
<evidence type="ECO:0000256" key="3">
    <source>
        <dbReference type="ARBA" id="ARBA00022692"/>
    </source>
</evidence>
<dbReference type="InterPro" id="IPR020846">
    <property type="entry name" value="MFS_dom"/>
</dbReference>
<protein>
    <submittedName>
        <fullName evidence="8">MFS transporter, DHA1 family, inner membrane transport protein</fullName>
    </submittedName>
</protein>
<feature type="transmembrane region" description="Helical" evidence="6">
    <location>
        <begin position="365"/>
        <end position="384"/>
    </location>
</feature>
<dbReference type="GO" id="GO:0022857">
    <property type="term" value="F:transmembrane transporter activity"/>
    <property type="evidence" value="ECO:0007669"/>
    <property type="project" value="InterPro"/>
</dbReference>
<evidence type="ECO:0000256" key="5">
    <source>
        <dbReference type="ARBA" id="ARBA00023136"/>
    </source>
</evidence>
<feature type="domain" description="Major facilitator superfamily (MFS) profile" evidence="7">
    <location>
        <begin position="13"/>
        <end position="387"/>
    </location>
</feature>
<evidence type="ECO:0000313" key="8">
    <source>
        <dbReference type="EMBL" id="SFI20616.1"/>
    </source>
</evidence>
<dbReference type="PANTHER" id="PTHR43124:SF3">
    <property type="entry name" value="CHLORAMPHENICOL EFFLUX PUMP RV0191"/>
    <property type="match status" value="1"/>
</dbReference>
<evidence type="ECO:0000256" key="1">
    <source>
        <dbReference type="ARBA" id="ARBA00004651"/>
    </source>
</evidence>
<reference evidence="8 9" key="1">
    <citation type="submission" date="2016-10" db="EMBL/GenBank/DDBJ databases">
        <authorList>
            <person name="de Groot N.N."/>
        </authorList>
    </citation>
    <scope>NUCLEOTIDE SEQUENCE [LARGE SCALE GENOMIC DNA]</scope>
    <source>
        <strain evidence="8 9">CGMCC 1.11030</strain>
    </source>
</reference>
<dbReference type="EMBL" id="FOQH01000005">
    <property type="protein sequence ID" value="SFI20616.1"/>
    <property type="molecule type" value="Genomic_DNA"/>
</dbReference>
<dbReference type="GO" id="GO:0005886">
    <property type="term" value="C:plasma membrane"/>
    <property type="evidence" value="ECO:0007669"/>
    <property type="project" value="UniProtKB-SubCell"/>
</dbReference>
<evidence type="ECO:0000313" key="9">
    <source>
        <dbReference type="Proteomes" id="UP000199377"/>
    </source>
</evidence>
<evidence type="ECO:0000256" key="6">
    <source>
        <dbReference type="SAM" id="Phobius"/>
    </source>
</evidence>
<feature type="transmembrane region" description="Helical" evidence="6">
    <location>
        <begin position="275"/>
        <end position="293"/>
    </location>
</feature>
<evidence type="ECO:0000259" key="7">
    <source>
        <dbReference type="PROSITE" id="PS50850"/>
    </source>
</evidence>
<dbReference type="PROSITE" id="PS50850">
    <property type="entry name" value="MFS"/>
    <property type="match status" value="1"/>
</dbReference>
<feature type="transmembrane region" description="Helical" evidence="6">
    <location>
        <begin position="299"/>
        <end position="317"/>
    </location>
</feature>
<gene>
    <name evidence="8" type="ORF">SAMN05216258_10560</name>
</gene>
<sequence length="397" mass="39940">MSSPATVARGGLVMLALALGGFSIGVAEFASMSLVPFFSAEFGIAETQAGHAISAYALGVCVGAPVLTVMAARIARRTILVGLMALFALANGASGLVEGYPAFVASRFVAGLPHGAYLGAAALMAASMVAPNRRGQAVARVLLGLAIATIVGVPLANALGQGFGWRWAFAMVAGLAAASAGLLTWLAPEQRPDAGASPLRELGALRRRQVWLTLGMGAIGFAGMFCVYTYLGSIVIEHAGAPASWLPGLLAVFGAGMTAGSMAGGWAADRAMTPAIVATMLASTVAMLIFAAVADDVALMMPAVFLVGLGCALSPILQTRLMNVAGDAQMLAAALNHSAFNAANALGPWLGGLALAAGYGWASVGVVGAALSAGGLVFVALAVLDEASRRRWQGRVA</sequence>
<dbReference type="Gene3D" id="1.20.1250.20">
    <property type="entry name" value="MFS general substrate transporter like domains"/>
    <property type="match status" value="2"/>
</dbReference>
<feature type="transmembrane region" description="Helical" evidence="6">
    <location>
        <begin position="79"/>
        <end position="97"/>
    </location>
</feature>
<dbReference type="CDD" id="cd17324">
    <property type="entry name" value="MFS_NepI_like"/>
    <property type="match status" value="1"/>
</dbReference>
<dbReference type="InterPro" id="IPR050189">
    <property type="entry name" value="MFS_Efflux_Transporters"/>
</dbReference>
<evidence type="ECO:0000256" key="2">
    <source>
        <dbReference type="ARBA" id="ARBA00022475"/>
    </source>
</evidence>
<name>A0A1I3GAU6_9RHOB</name>
<feature type="transmembrane region" description="Helical" evidence="6">
    <location>
        <begin position="109"/>
        <end position="130"/>
    </location>
</feature>
<dbReference type="SUPFAM" id="SSF103473">
    <property type="entry name" value="MFS general substrate transporter"/>
    <property type="match status" value="1"/>
</dbReference>
<comment type="subcellular location">
    <subcellularLocation>
        <location evidence="1">Cell membrane</location>
        <topology evidence="1">Multi-pass membrane protein</topology>
    </subcellularLocation>
</comment>
<feature type="transmembrane region" description="Helical" evidence="6">
    <location>
        <begin position="12"/>
        <end position="33"/>
    </location>
</feature>
<feature type="transmembrane region" description="Helical" evidence="6">
    <location>
        <begin position="209"/>
        <end position="231"/>
    </location>
</feature>
<feature type="transmembrane region" description="Helical" evidence="6">
    <location>
        <begin position="165"/>
        <end position="188"/>
    </location>
</feature>
<proteinExistence type="predicted"/>
<dbReference type="InterPro" id="IPR011701">
    <property type="entry name" value="MFS"/>
</dbReference>
<feature type="transmembrane region" description="Helical" evidence="6">
    <location>
        <begin position="243"/>
        <end position="268"/>
    </location>
</feature>
<dbReference type="AlphaFoldDB" id="A0A1I3GAU6"/>
<dbReference type="Proteomes" id="UP000199377">
    <property type="component" value="Unassembled WGS sequence"/>
</dbReference>
<organism evidence="8 9">
    <name type="scientific">Albimonas pacifica</name>
    <dbReference type="NCBI Taxonomy" id="1114924"/>
    <lineage>
        <taxon>Bacteria</taxon>
        <taxon>Pseudomonadati</taxon>
        <taxon>Pseudomonadota</taxon>
        <taxon>Alphaproteobacteria</taxon>
        <taxon>Rhodobacterales</taxon>
        <taxon>Paracoccaceae</taxon>
        <taxon>Albimonas</taxon>
    </lineage>
</organism>
<keyword evidence="9" id="KW-1185">Reference proteome</keyword>
<feature type="transmembrane region" description="Helical" evidence="6">
    <location>
        <begin position="338"/>
        <end position="359"/>
    </location>
</feature>
<feature type="transmembrane region" description="Helical" evidence="6">
    <location>
        <begin position="137"/>
        <end position="159"/>
    </location>
</feature>
<evidence type="ECO:0000256" key="4">
    <source>
        <dbReference type="ARBA" id="ARBA00022989"/>
    </source>
</evidence>
<feature type="transmembrane region" description="Helical" evidence="6">
    <location>
        <begin position="53"/>
        <end position="72"/>
    </location>
</feature>
<keyword evidence="5 6" id="KW-0472">Membrane</keyword>